<dbReference type="AlphaFoldDB" id="A0A0N8PSS7"/>
<dbReference type="Proteomes" id="UP000050509">
    <property type="component" value="Unassembled WGS sequence"/>
</dbReference>
<dbReference type="InterPro" id="IPR010985">
    <property type="entry name" value="Ribbon_hlx_hlx"/>
</dbReference>
<dbReference type="SUPFAM" id="SSF47598">
    <property type="entry name" value="Ribbon-helix-helix"/>
    <property type="match status" value="1"/>
</dbReference>
<proteinExistence type="predicted"/>
<organism evidence="2 3">
    <name type="scientific">Kouleothrix aurantiaca</name>
    <dbReference type="NCBI Taxonomy" id="186479"/>
    <lineage>
        <taxon>Bacteria</taxon>
        <taxon>Bacillati</taxon>
        <taxon>Chloroflexota</taxon>
        <taxon>Chloroflexia</taxon>
        <taxon>Chloroflexales</taxon>
        <taxon>Roseiflexineae</taxon>
        <taxon>Roseiflexaceae</taxon>
        <taxon>Kouleothrix</taxon>
    </lineage>
</organism>
<dbReference type="PANTHER" id="PTHR40688">
    <property type="match status" value="1"/>
</dbReference>
<dbReference type="InterPro" id="IPR052991">
    <property type="entry name" value="Non-func_TypeII_TA_Antitoxin"/>
</dbReference>
<evidence type="ECO:0000313" key="3">
    <source>
        <dbReference type="Proteomes" id="UP000050509"/>
    </source>
</evidence>
<dbReference type="EMBL" id="LJCR01000230">
    <property type="protein sequence ID" value="KPV53557.1"/>
    <property type="molecule type" value="Genomic_DNA"/>
</dbReference>
<sequence>MTKPISLRLDDQLAGQLATIAALTDRPKTWHIEQALRDYLARETEFLEAVDVGIQAEEAGDMVDHAVILEDMRERRERRKAATQ</sequence>
<reference evidence="2 3" key="1">
    <citation type="submission" date="2015-09" db="EMBL/GenBank/DDBJ databases">
        <title>Draft genome sequence of Kouleothrix aurantiaca JCM 19913.</title>
        <authorList>
            <person name="Hemp J."/>
        </authorList>
    </citation>
    <scope>NUCLEOTIDE SEQUENCE [LARGE SCALE GENOMIC DNA]</scope>
    <source>
        <strain evidence="2 3">COM-B</strain>
    </source>
</reference>
<evidence type="ECO:0000313" key="2">
    <source>
        <dbReference type="EMBL" id="KPV53557.1"/>
    </source>
</evidence>
<gene>
    <name evidence="2" type="ORF">SE17_08950</name>
</gene>
<keyword evidence="3" id="KW-1185">Reference proteome</keyword>
<feature type="domain" description="Ribbon-helix-helix protein CopG" evidence="1">
    <location>
        <begin position="3"/>
        <end position="43"/>
    </location>
</feature>
<comment type="caution">
    <text evidence="2">The sequence shown here is derived from an EMBL/GenBank/DDBJ whole genome shotgun (WGS) entry which is preliminary data.</text>
</comment>
<dbReference type="PANTHER" id="PTHR40688:SF2">
    <property type="entry name" value="RIBBON-HELIX-HELIX PROTEIN COPG DOMAIN-CONTAINING PROTEIN"/>
    <property type="match status" value="1"/>
</dbReference>
<dbReference type="Pfam" id="PF01402">
    <property type="entry name" value="RHH_1"/>
    <property type="match status" value="1"/>
</dbReference>
<dbReference type="CDD" id="cd22233">
    <property type="entry name" value="RHH_CopAso-like"/>
    <property type="match status" value="1"/>
</dbReference>
<evidence type="ECO:0000259" key="1">
    <source>
        <dbReference type="Pfam" id="PF01402"/>
    </source>
</evidence>
<name>A0A0N8PSS7_9CHLR</name>
<dbReference type="InterPro" id="IPR002145">
    <property type="entry name" value="CopG"/>
</dbReference>
<protein>
    <recommendedName>
        <fullName evidence="1">Ribbon-helix-helix protein CopG domain-containing protein</fullName>
    </recommendedName>
</protein>
<dbReference type="GO" id="GO:0006355">
    <property type="term" value="P:regulation of DNA-templated transcription"/>
    <property type="evidence" value="ECO:0007669"/>
    <property type="project" value="InterPro"/>
</dbReference>
<accession>A0A0N8PSS7</accession>